<proteinExistence type="inferred from homology"/>
<keyword evidence="2" id="KW-0378">Hydrolase</keyword>
<keyword evidence="1" id="KW-0547">Nucleotide-binding</keyword>
<dbReference type="OrthoDB" id="422617at2759"/>
<evidence type="ECO:0000256" key="4">
    <source>
        <dbReference type="ARBA" id="ARBA00034320"/>
    </source>
</evidence>
<sequence length="292" mass="32359">MQPALQAAGEENVVLINGCACCQIRRDLRDRLCHLRERGLGDTEGVVIECCGLADPRAVVKTFLLDEEMKRSLQIQEVVAVIDAAHVSRHLLASTSTPAARLVEAQIALASVLLLNKMDQCRSHDFEALRKAIREINPAEVRPCSYCEVDFGVLQGGGCKPWLGPGAWSPYRALSEDIQMQSVCIPQDVRYPGRPQIRCISVRIQGNLDLDAFNRWVLRTLQDMDVMRAKGVLAISGYDAKFAFQAVHAAFDGTVALTAKWGQEEQRFSDVVVVGYEVQADLVEHGLRRCRA</sequence>
<dbReference type="Proteomes" id="UP000604046">
    <property type="component" value="Unassembled WGS sequence"/>
</dbReference>
<gene>
    <name evidence="8" type="primary">CBWD5</name>
    <name evidence="8" type="ORF">SNAT2548_LOCUS2377</name>
</gene>
<dbReference type="Gene3D" id="3.40.50.300">
    <property type="entry name" value="P-loop containing nucleotide triphosphate hydrolases"/>
    <property type="match status" value="1"/>
</dbReference>
<evidence type="ECO:0000313" key="8">
    <source>
        <dbReference type="EMBL" id="CAE6968844.1"/>
    </source>
</evidence>
<evidence type="ECO:0000256" key="1">
    <source>
        <dbReference type="ARBA" id="ARBA00022741"/>
    </source>
</evidence>
<reference evidence="8" key="1">
    <citation type="submission" date="2021-02" db="EMBL/GenBank/DDBJ databases">
        <authorList>
            <person name="Dougan E. K."/>
            <person name="Rhodes N."/>
            <person name="Thang M."/>
            <person name="Chan C."/>
        </authorList>
    </citation>
    <scope>NUCLEOTIDE SEQUENCE</scope>
</reference>
<evidence type="ECO:0000313" key="9">
    <source>
        <dbReference type="Proteomes" id="UP000604046"/>
    </source>
</evidence>
<comment type="caution">
    <text evidence="8">The sequence shown here is derived from an EMBL/GenBank/DDBJ whole genome shotgun (WGS) entry which is preliminary data.</text>
</comment>
<feature type="domain" description="CobW C-terminal" evidence="7">
    <location>
        <begin position="197"/>
        <end position="291"/>
    </location>
</feature>
<dbReference type="InterPro" id="IPR036627">
    <property type="entry name" value="CobW-likC_sf"/>
</dbReference>
<dbReference type="SUPFAM" id="SSF52540">
    <property type="entry name" value="P-loop containing nucleoside triphosphate hydrolases"/>
    <property type="match status" value="1"/>
</dbReference>
<dbReference type="InterPro" id="IPR003495">
    <property type="entry name" value="CobW/HypB/UreG_nucleotide-bd"/>
</dbReference>
<organism evidence="8 9">
    <name type="scientific">Symbiodinium natans</name>
    <dbReference type="NCBI Taxonomy" id="878477"/>
    <lineage>
        <taxon>Eukaryota</taxon>
        <taxon>Sar</taxon>
        <taxon>Alveolata</taxon>
        <taxon>Dinophyceae</taxon>
        <taxon>Suessiales</taxon>
        <taxon>Symbiodiniaceae</taxon>
        <taxon>Symbiodinium</taxon>
    </lineage>
</organism>
<dbReference type="PANTHER" id="PTHR13748:SF62">
    <property type="entry name" value="COBW DOMAIN-CONTAINING PROTEIN"/>
    <property type="match status" value="1"/>
</dbReference>
<accession>A0A812I325</accession>
<keyword evidence="3" id="KW-0143">Chaperone</keyword>
<dbReference type="GO" id="GO:0000166">
    <property type="term" value="F:nucleotide binding"/>
    <property type="evidence" value="ECO:0007669"/>
    <property type="project" value="UniProtKB-KW"/>
</dbReference>
<evidence type="ECO:0000256" key="3">
    <source>
        <dbReference type="ARBA" id="ARBA00023186"/>
    </source>
</evidence>
<dbReference type="SUPFAM" id="SSF90002">
    <property type="entry name" value="Hypothetical protein YjiA, C-terminal domain"/>
    <property type="match status" value="1"/>
</dbReference>
<dbReference type="PANTHER" id="PTHR13748">
    <property type="entry name" value="COBW-RELATED"/>
    <property type="match status" value="1"/>
</dbReference>
<name>A0A812I325_9DINO</name>
<comment type="catalytic activity">
    <reaction evidence="5">
        <text>GTP + H2O = GDP + phosphate + H(+)</text>
        <dbReference type="Rhea" id="RHEA:19669"/>
        <dbReference type="ChEBI" id="CHEBI:15377"/>
        <dbReference type="ChEBI" id="CHEBI:15378"/>
        <dbReference type="ChEBI" id="CHEBI:37565"/>
        <dbReference type="ChEBI" id="CHEBI:43474"/>
        <dbReference type="ChEBI" id="CHEBI:58189"/>
    </reaction>
    <physiologicalReaction direction="left-to-right" evidence="5">
        <dbReference type="Rhea" id="RHEA:19670"/>
    </physiologicalReaction>
</comment>
<dbReference type="Gene3D" id="3.30.1220.10">
    <property type="entry name" value="CobW-like, C-terminal domain"/>
    <property type="match status" value="1"/>
</dbReference>
<dbReference type="InterPro" id="IPR027417">
    <property type="entry name" value="P-loop_NTPase"/>
</dbReference>
<dbReference type="AlphaFoldDB" id="A0A812I325"/>
<dbReference type="InterPro" id="IPR011629">
    <property type="entry name" value="CobW-like_C"/>
</dbReference>
<evidence type="ECO:0000256" key="2">
    <source>
        <dbReference type="ARBA" id="ARBA00022801"/>
    </source>
</evidence>
<keyword evidence="9" id="KW-1185">Reference proteome</keyword>
<evidence type="ECO:0000259" key="6">
    <source>
        <dbReference type="Pfam" id="PF02492"/>
    </source>
</evidence>
<protein>
    <submittedName>
        <fullName evidence="8">CBWD5 protein</fullName>
    </submittedName>
</protein>
<dbReference type="GO" id="GO:0016787">
    <property type="term" value="F:hydrolase activity"/>
    <property type="evidence" value="ECO:0007669"/>
    <property type="project" value="UniProtKB-KW"/>
</dbReference>
<comment type="similarity">
    <text evidence="4">Belongs to the SIMIBI class G3E GTPase family. ZNG1 subfamily.</text>
</comment>
<dbReference type="EMBL" id="CAJNDS010000136">
    <property type="protein sequence ID" value="CAE6968844.1"/>
    <property type="molecule type" value="Genomic_DNA"/>
</dbReference>
<dbReference type="Pfam" id="PF07683">
    <property type="entry name" value="CobW_C"/>
    <property type="match status" value="1"/>
</dbReference>
<dbReference type="GO" id="GO:0005737">
    <property type="term" value="C:cytoplasm"/>
    <property type="evidence" value="ECO:0007669"/>
    <property type="project" value="TreeGrafter"/>
</dbReference>
<evidence type="ECO:0000256" key="5">
    <source>
        <dbReference type="ARBA" id="ARBA00049117"/>
    </source>
</evidence>
<feature type="domain" description="CobW/HypB/UreG nucleotide-binding" evidence="6">
    <location>
        <begin position="5"/>
        <end position="139"/>
    </location>
</feature>
<dbReference type="InterPro" id="IPR051316">
    <property type="entry name" value="Zinc-reg_GTPase_activator"/>
</dbReference>
<dbReference type="Pfam" id="PF02492">
    <property type="entry name" value="cobW"/>
    <property type="match status" value="1"/>
</dbReference>
<evidence type="ECO:0000259" key="7">
    <source>
        <dbReference type="Pfam" id="PF07683"/>
    </source>
</evidence>